<dbReference type="InterPro" id="IPR011335">
    <property type="entry name" value="Restrct_endonuc-II-like"/>
</dbReference>
<keyword evidence="1" id="KW-0472">Membrane</keyword>
<keyword evidence="1" id="KW-0812">Transmembrane</keyword>
<sequence length="335" mass="37229">MKRCTAPSGKVAIACTPERWSTCRAEEHRPMSGRATLCFAPCGNRVGQMQPSAAARLVRRTNQARRLPPSPCYAGLLASCDLMSQRTLPFGRPRAIVIPHAHGSEELMAKQAMHGVEMMVLMRWPVGVLIGLVVCLATHYGSGSHAALMPVGGHEHDLLAWTWLGACWLVAAFTAPGYRQRRHRLDIRHQLDRLAALPQATFEENIIEAFHRRGYVVEDSLRDEAGLAELLLYRNGATVLVQCRGWRQRSLDVDAVHDVHAHMLIQHAGSARILAIGDYTESAWKLVVGKPVELIYGETLLNLLQEAQQPPVPNVRTLSRPSTRHSRHQALCLVR</sequence>
<feature type="domain" description="Restriction endonuclease type IV Mrr" evidence="2">
    <location>
        <begin position="196"/>
        <end position="304"/>
    </location>
</feature>
<gene>
    <name evidence="3" type="ORF">CS053_06960</name>
</gene>
<dbReference type="GO" id="GO:0003677">
    <property type="term" value="F:DNA binding"/>
    <property type="evidence" value="ECO:0007669"/>
    <property type="project" value="InterPro"/>
</dbReference>
<evidence type="ECO:0000313" key="3">
    <source>
        <dbReference type="EMBL" id="QEE24271.1"/>
    </source>
</evidence>
<dbReference type="GO" id="GO:0004519">
    <property type="term" value="F:endonuclease activity"/>
    <property type="evidence" value="ECO:0007669"/>
    <property type="project" value="UniProtKB-KW"/>
</dbReference>
<keyword evidence="3" id="KW-0378">Hydrolase</keyword>
<feature type="transmembrane region" description="Helical" evidence="1">
    <location>
        <begin position="160"/>
        <end position="178"/>
    </location>
</feature>
<dbReference type="InterPro" id="IPR007560">
    <property type="entry name" value="Restrct_endonuc_IV_Mrr"/>
</dbReference>
<dbReference type="GO" id="GO:0009307">
    <property type="term" value="P:DNA restriction-modification system"/>
    <property type="evidence" value="ECO:0007669"/>
    <property type="project" value="InterPro"/>
</dbReference>
<dbReference type="Pfam" id="PF04471">
    <property type="entry name" value="Mrr_cat"/>
    <property type="match status" value="1"/>
</dbReference>
<dbReference type="Proteomes" id="UP000321807">
    <property type="component" value="Chromosome"/>
</dbReference>
<evidence type="ECO:0000256" key="1">
    <source>
        <dbReference type="SAM" id="Phobius"/>
    </source>
</evidence>
<keyword evidence="3" id="KW-0540">Nuclease</keyword>
<keyword evidence="1" id="KW-1133">Transmembrane helix</keyword>
<accession>A0A5B9E0T4</accession>
<protein>
    <submittedName>
        <fullName evidence="3">Restriction endonuclease</fullName>
    </submittedName>
</protein>
<evidence type="ECO:0000313" key="4">
    <source>
        <dbReference type="Proteomes" id="UP000321807"/>
    </source>
</evidence>
<dbReference type="AlphaFoldDB" id="A0A5B9E0T4"/>
<reference evidence="3 4" key="1">
    <citation type="submission" date="2019-08" db="EMBL/GenBank/DDBJ databases">
        <title>Complete genome sequence of Rhodanobacter glycinis strain T01E-68 isolated from tomato root.</title>
        <authorList>
            <person name="Weon H.-Y."/>
            <person name="Lee S.A."/>
        </authorList>
    </citation>
    <scope>NUCLEOTIDE SEQUENCE [LARGE SCALE GENOMIC DNA]</scope>
    <source>
        <strain evidence="3 4">T01E-68</strain>
    </source>
</reference>
<organism evidence="3 4">
    <name type="scientific">Rhodanobacter glycinis</name>
    <dbReference type="NCBI Taxonomy" id="582702"/>
    <lineage>
        <taxon>Bacteria</taxon>
        <taxon>Pseudomonadati</taxon>
        <taxon>Pseudomonadota</taxon>
        <taxon>Gammaproteobacteria</taxon>
        <taxon>Lysobacterales</taxon>
        <taxon>Rhodanobacteraceae</taxon>
        <taxon>Rhodanobacter</taxon>
    </lineage>
</organism>
<dbReference type="SUPFAM" id="SSF52980">
    <property type="entry name" value="Restriction endonuclease-like"/>
    <property type="match status" value="1"/>
</dbReference>
<proteinExistence type="predicted"/>
<dbReference type="KEGG" id="rgl:CS053_06960"/>
<name>A0A5B9E0T4_9GAMM</name>
<feature type="transmembrane region" description="Helical" evidence="1">
    <location>
        <begin position="120"/>
        <end position="140"/>
    </location>
</feature>
<dbReference type="EMBL" id="CP042807">
    <property type="protein sequence ID" value="QEE24271.1"/>
    <property type="molecule type" value="Genomic_DNA"/>
</dbReference>
<evidence type="ECO:0000259" key="2">
    <source>
        <dbReference type="Pfam" id="PF04471"/>
    </source>
</evidence>
<keyword evidence="3" id="KW-0255">Endonuclease</keyword>